<keyword evidence="2" id="KW-1185">Reference proteome</keyword>
<proteinExistence type="predicted"/>
<reference evidence="1 2" key="1">
    <citation type="submission" date="2020-08" db="EMBL/GenBank/DDBJ databases">
        <title>Genomic Encyclopedia of Type Strains, Phase IV (KMG-IV): sequencing the most valuable type-strain genomes for metagenomic binning, comparative biology and taxonomic classification.</title>
        <authorList>
            <person name="Goeker M."/>
        </authorList>
    </citation>
    <scope>NUCLEOTIDE SEQUENCE [LARGE SCALE GENOMIC DNA]</scope>
    <source>
        <strain evidence="1 2">DSM 104969</strain>
    </source>
</reference>
<dbReference type="EMBL" id="JACIEP010000025">
    <property type="protein sequence ID" value="MBB4038231.1"/>
    <property type="molecule type" value="Genomic_DNA"/>
</dbReference>
<dbReference type="AlphaFoldDB" id="A0A840CT96"/>
<dbReference type="Proteomes" id="UP000555103">
    <property type="component" value="Unassembled WGS sequence"/>
</dbReference>
<organism evidence="1 2">
    <name type="scientific">Dysgonomonas hofstadii</name>
    <dbReference type="NCBI Taxonomy" id="637886"/>
    <lineage>
        <taxon>Bacteria</taxon>
        <taxon>Pseudomonadati</taxon>
        <taxon>Bacteroidota</taxon>
        <taxon>Bacteroidia</taxon>
        <taxon>Bacteroidales</taxon>
        <taxon>Dysgonomonadaceae</taxon>
        <taxon>Dysgonomonas</taxon>
    </lineage>
</organism>
<comment type="caution">
    <text evidence="1">The sequence shown here is derived from an EMBL/GenBank/DDBJ whole genome shotgun (WGS) entry which is preliminary data.</text>
</comment>
<evidence type="ECO:0000313" key="1">
    <source>
        <dbReference type="EMBL" id="MBB4038231.1"/>
    </source>
</evidence>
<keyword evidence="1" id="KW-0238">DNA-binding</keyword>
<dbReference type="RefSeq" id="WP_183309033.1">
    <property type="nucleotide sequence ID" value="NZ_JACIEP010000025.1"/>
</dbReference>
<protein>
    <submittedName>
        <fullName evidence="1">DNA-binding response OmpR family regulator</fullName>
    </submittedName>
</protein>
<gene>
    <name evidence="1" type="ORF">GGR21_004163</name>
</gene>
<dbReference type="GO" id="GO:0003677">
    <property type="term" value="F:DNA binding"/>
    <property type="evidence" value="ECO:0007669"/>
    <property type="project" value="UniProtKB-KW"/>
</dbReference>
<name>A0A840CT96_9BACT</name>
<accession>A0A840CT96</accession>
<evidence type="ECO:0000313" key="2">
    <source>
        <dbReference type="Proteomes" id="UP000555103"/>
    </source>
</evidence>
<sequence length="75" mass="9001">MRIETYTGNPVVTNQTQFYELEELLHEIEPNCETVQLRTDRLIIVNLRRKTFHYPRNPSIEWVAARLHYMVENGL</sequence>